<dbReference type="InterPro" id="IPR040079">
    <property type="entry name" value="Glutathione_S-Trfase"/>
</dbReference>
<keyword evidence="2" id="KW-0808">Transferase</keyword>
<feature type="domain" description="GST C-terminal" evidence="6">
    <location>
        <begin position="91"/>
        <end position="215"/>
    </location>
</feature>
<evidence type="ECO:0000256" key="2">
    <source>
        <dbReference type="ARBA" id="ARBA00022679"/>
    </source>
</evidence>
<dbReference type="GO" id="GO:0004364">
    <property type="term" value="F:glutathione transferase activity"/>
    <property type="evidence" value="ECO:0007669"/>
    <property type="project" value="UniProtKB-EC"/>
</dbReference>
<sequence length="218" mass="25097">MEGGSDVILLDLWISVFGARVRIALAEKGVRYEYREENLPNKSPLLLQMNPVHKKIPVLIHKGKPICESNIIVQYIDEAWHDNSPSLLPSDPYLRAQARFWADFVDKKIYEGGKKIWTTKGEDQQVAKKEFIDLLKMVEGELGEKPYLIGESFGFADIALIPFTAWFYTLNTIGNMSIEKECPKLAAWVKRCMERETVSKNLPDPHKFYEFVMKMQGQ</sequence>
<dbReference type="InterPro" id="IPR036249">
    <property type="entry name" value="Thioredoxin-like_sf"/>
</dbReference>
<evidence type="ECO:0000313" key="8">
    <source>
        <dbReference type="Proteomes" id="UP001408789"/>
    </source>
</evidence>
<dbReference type="FunFam" id="3.40.30.10:FF:000014">
    <property type="entry name" value="Tau class glutathione S-transferase"/>
    <property type="match status" value="1"/>
</dbReference>
<evidence type="ECO:0000256" key="4">
    <source>
        <dbReference type="RuleBase" id="RU003494"/>
    </source>
</evidence>
<dbReference type="Pfam" id="PF02798">
    <property type="entry name" value="GST_N"/>
    <property type="match status" value="1"/>
</dbReference>
<dbReference type="CDD" id="cd03185">
    <property type="entry name" value="GST_C_Tau"/>
    <property type="match status" value="1"/>
</dbReference>
<evidence type="ECO:0000256" key="3">
    <source>
        <dbReference type="ARBA" id="ARBA00047960"/>
    </source>
</evidence>
<feature type="domain" description="GST N-terminal" evidence="5">
    <location>
        <begin position="5"/>
        <end position="84"/>
    </location>
</feature>
<evidence type="ECO:0000313" key="7">
    <source>
        <dbReference type="EMBL" id="KAK9054361.1"/>
    </source>
</evidence>
<dbReference type="SFLD" id="SFLDG01152">
    <property type="entry name" value="Main.3:_Omega-_and_Tau-like"/>
    <property type="match status" value="1"/>
</dbReference>
<dbReference type="GO" id="GO:0005737">
    <property type="term" value="C:cytoplasm"/>
    <property type="evidence" value="ECO:0007669"/>
    <property type="project" value="TreeGrafter"/>
</dbReference>
<dbReference type="InterPro" id="IPR045073">
    <property type="entry name" value="Omega/Tau-like"/>
</dbReference>
<dbReference type="GO" id="GO:0006749">
    <property type="term" value="P:glutathione metabolic process"/>
    <property type="evidence" value="ECO:0007669"/>
    <property type="project" value="InterPro"/>
</dbReference>
<dbReference type="Proteomes" id="UP001408789">
    <property type="component" value="Unassembled WGS sequence"/>
</dbReference>
<dbReference type="AlphaFoldDB" id="A0AAP0GM23"/>
<dbReference type="CDD" id="cd03058">
    <property type="entry name" value="GST_N_Tau"/>
    <property type="match status" value="1"/>
</dbReference>
<dbReference type="Gene3D" id="1.20.1050.10">
    <property type="match status" value="1"/>
</dbReference>
<name>A0AAP0GM23_9ASTR</name>
<dbReference type="PANTHER" id="PTHR11260:SF793">
    <property type="entry name" value="GLUTATHIONE TRANSFERASE"/>
    <property type="match status" value="1"/>
</dbReference>
<dbReference type="SFLD" id="SFLDG00358">
    <property type="entry name" value="Main_(cytGST)"/>
    <property type="match status" value="1"/>
</dbReference>
<accession>A0AAP0GM23</accession>
<evidence type="ECO:0000256" key="1">
    <source>
        <dbReference type="ARBA" id="ARBA00012452"/>
    </source>
</evidence>
<proteinExistence type="inferred from homology"/>
<dbReference type="InterPro" id="IPR004045">
    <property type="entry name" value="Glutathione_S-Trfase_N"/>
</dbReference>
<comment type="caution">
    <text evidence="7">The sequence shown here is derived from an EMBL/GenBank/DDBJ whole genome shotgun (WGS) entry which is preliminary data.</text>
</comment>
<keyword evidence="8" id="KW-1185">Reference proteome</keyword>
<dbReference type="EC" id="2.5.1.18" evidence="1"/>
<comment type="similarity">
    <text evidence="4">Belongs to the GST superfamily.</text>
</comment>
<organism evidence="7 8">
    <name type="scientific">Deinandra increscens subsp. villosa</name>
    <dbReference type="NCBI Taxonomy" id="3103831"/>
    <lineage>
        <taxon>Eukaryota</taxon>
        <taxon>Viridiplantae</taxon>
        <taxon>Streptophyta</taxon>
        <taxon>Embryophyta</taxon>
        <taxon>Tracheophyta</taxon>
        <taxon>Spermatophyta</taxon>
        <taxon>Magnoliopsida</taxon>
        <taxon>eudicotyledons</taxon>
        <taxon>Gunneridae</taxon>
        <taxon>Pentapetalae</taxon>
        <taxon>asterids</taxon>
        <taxon>campanulids</taxon>
        <taxon>Asterales</taxon>
        <taxon>Asteraceae</taxon>
        <taxon>Asteroideae</taxon>
        <taxon>Heliantheae alliance</taxon>
        <taxon>Madieae</taxon>
        <taxon>Madiinae</taxon>
        <taxon>Deinandra</taxon>
    </lineage>
</organism>
<comment type="catalytic activity">
    <reaction evidence="3">
        <text>RX + glutathione = an S-substituted glutathione + a halide anion + H(+)</text>
        <dbReference type="Rhea" id="RHEA:16437"/>
        <dbReference type="ChEBI" id="CHEBI:15378"/>
        <dbReference type="ChEBI" id="CHEBI:16042"/>
        <dbReference type="ChEBI" id="CHEBI:17792"/>
        <dbReference type="ChEBI" id="CHEBI:57925"/>
        <dbReference type="ChEBI" id="CHEBI:90779"/>
        <dbReference type="EC" id="2.5.1.18"/>
    </reaction>
</comment>
<evidence type="ECO:0000259" key="6">
    <source>
        <dbReference type="PROSITE" id="PS50405"/>
    </source>
</evidence>
<dbReference type="SUPFAM" id="SSF52833">
    <property type="entry name" value="Thioredoxin-like"/>
    <property type="match status" value="1"/>
</dbReference>
<dbReference type="InterPro" id="IPR004046">
    <property type="entry name" value="GST_C"/>
</dbReference>
<dbReference type="FunFam" id="1.20.1050.10:FF:000018">
    <property type="entry name" value="Glutathione S-transferase U20"/>
    <property type="match status" value="1"/>
</dbReference>
<dbReference type="EMBL" id="JBCNJP010000025">
    <property type="protein sequence ID" value="KAK9054361.1"/>
    <property type="molecule type" value="Genomic_DNA"/>
</dbReference>
<dbReference type="SUPFAM" id="SSF47616">
    <property type="entry name" value="GST C-terminal domain-like"/>
    <property type="match status" value="1"/>
</dbReference>
<dbReference type="PROSITE" id="PS50405">
    <property type="entry name" value="GST_CTER"/>
    <property type="match status" value="1"/>
</dbReference>
<protein>
    <recommendedName>
        <fullName evidence="1">glutathione transferase</fullName>
        <ecNumber evidence="1">2.5.1.18</ecNumber>
    </recommendedName>
</protein>
<dbReference type="InterPro" id="IPR010987">
    <property type="entry name" value="Glutathione-S-Trfase_C-like"/>
</dbReference>
<gene>
    <name evidence="7" type="ORF">SSX86_025439</name>
</gene>
<dbReference type="InterPro" id="IPR045074">
    <property type="entry name" value="GST_C_Tau"/>
</dbReference>
<dbReference type="InterPro" id="IPR036282">
    <property type="entry name" value="Glutathione-S-Trfase_C_sf"/>
</dbReference>
<reference evidence="7 8" key="1">
    <citation type="submission" date="2024-04" db="EMBL/GenBank/DDBJ databases">
        <title>The reference genome of an endangered Asteraceae, Deinandra increscens subsp. villosa, native to the Central Coast of California.</title>
        <authorList>
            <person name="Guilliams M."/>
            <person name="Hasenstab-Lehman K."/>
            <person name="Meyer R."/>
            <person name="Mcevoy S."/>
        </authorList>
    </citation>
    <scope>NUCLEOTIDE SEQUENCE [LARGE SCALE GENOMIC DNA]</scope>
    <source>
        <tissue evidence="7">Leaf</tissue>
    </source>
</reference>
<dbReference type="Gene3D" id="3.40.30.10">
    <property type="entry name" value="Glutaredoxin"/>
    <property type="match status" value="1"/>
</dbReference>
<dbReference type="PANTHER" id="PTHR11260">
    <property type="entry name" value="GLUTATHIONE S-TRANSFERASE, GST, SUPERFAMILY, GST DOMAIN CONTAINING"/>
    <property type="match status" value="1"/>
</dbReference>
<dbReference type="SFLD" id="SFLDS00019">
    <property type="entry name" value="Glutathione_Transferase_(cytos"/>
    <property type="match status" value="1"/>
</dbReference>
<evidence type="ECO:0000259" key="5">
    <source>
        <dbReference type="PROSITE" id="PS50404"/>
    </source>
</evidence>
<dbReference type="PROSITE" id="PS50404">
    <property type="entry name" value="GST_NTER"/>
    <property type="match status" value="1"/>
</dbReference>
<dbReference type="Pfam" id="PF00043">
    <property type="entry name" value="GST_C"/>
    <property type="match status" value="1"/>
</dbReference>